<dbReference type="PANTHER" id="PTHR43277:SF4">
    <property type="entry name" value="ARGININE DECARBOXYLASE"/>
    <property type="match status" value="1"/>
</dbReference>
<dbReference type="EMBL" id="VSSQ01001410">
    <property type="protein sequence ID" value="MPM08088.1"/>
    <property type="molecule type" value="Genomic_DNA"/>
</dbReference>
<dbReference type="SUPFAM" id="SSF55904">
    <property type="entry name" value="Ornithine decarboxylase C-terminal domain"/>
    <property type="match status" value="1"/>
</dbReference>
<dbReference type="PANTHER" id="PTHR43277">
    <property type="entry name" value="ARGININE DECARBOXYLASE"/>
    <property type="match status" value="1"/>
</dbReference>
<dbReference type="AlphaFoldDB" id="A0A644WX78"/>
<dbReference type="Gene3D" id="3.40.640.10">
    <property type="entry name" value="Type I PLP-dependent aspartate aminotransferase-like (Major domain)"/>
    <property type="match status" value="1"/>
</dbReference>
<evidence type="ECO:0000256" key="2">
    <source>
        <dbReference type="ARBA" id="ARBA00022898"/>
    </source>
</evidence>
<dbReference type="InterPro" id="IPR015421">
    <property type="entry name" value="PyrdxlP-dep_Trfase_major"/>
</dbReference>
<proteinExistence type="predicted"/>
<dbReference type="InterPro" id="IPR052357">
    <property type="entry name" value="Orn_Lys_Arg_decarboxylase-I"/>
</dbReference>
<accession>A0A644WX78</accession>
<protein>
    <submittedName>
        <fullName evidence="4">Arginine decarboxylase</fullName>
        <ecNumber evidence="4">4.1.1.19</ecNumber>
    </submittedName>
</protein>
<keyword evidence="4" id="KW-0456">Lyase</keyword>
<dbReference type="Pfam" id="PF01276">
    <property type="entry name" value="OKR_DC_1"/>
    <property type="match status" value="1"/>
</dbReference>
<dbReference type="InterPro" id="IPR015424">
    <property type="entry name" value="PyrdxlP-dep_Trfase"/>
</dbReference>
<dbReference type="InterPro" id="IPR036633">
    <property type="entry name" value="Prn/Lys/Arg_de-COase_C_sf"/>
</dbReference>
<comment type="cofactor">
    <cofactor evidence="1">
        <name>pyridoxal 5'-phosphate</name>
        <dbReference type="ChEBI" id="CHEBI:597326"/>
    </cofactor>
</comment>
<comment type="caution">
    <text evidence="4">The sequence shown here is derived from an EMBL/GenBank/DDBJ whole genome shotgun (WGS) entry which is preliminary data.</text>
</comment>
<evidence type="ECO:0000313" key="4">
    <source>
        <dbReference type="EMBL" id="MPM08088.1"/>
    </source>
</evidence>
<gene>
    <name evidence="4" type="primary">speA_17</name>
    <name evidence="4" type="ORF">SDC9_54400</name>
</gene>
<sequence length="449" mass="47901">METPIADFVSAYLQSGVSRLHMPGHKGRGPLGCERLDITEIAGADALYQADGIIARSERNAAALFGTAATFYSVEGSSQCIRAMLYLSMLHAPSGGERPVIVAARNAHQSFVLAAALLDVEIVWLWPEDASFSLCQCSVSSRQLEGVLKRLPHPPVAVYLTAPDYLGNTPDIAALAETAHRFGVPLVVDGAHGAYLKFLTCSAHPIDLGADLCCDSAHKTLPVLTGGAYLHVSRQAPADFIENGKRALALFGSTSPSYLILQSLDLANRHLAEDYPNRLAACAARMEVLRAALRDNGWSIAKSDPLKLTLSAAESGWDGKELAALLRQGKVECEYADPDFTVLMATPENTEQDFTRILSALGRNPRQKPLLRRCPPLIPPETVCSPRKAALAPSESVPASLAAGRILAAPTVGCPPAVPVAVGGERISKSAIEVFAYYGISSAEVIRER</sequence>
<dbReference type="Gene3D" id="3.90.100.10">
    <property type="entry name" value="Orn/Lys/Arg decarboxylase, C-terminal domain"/>
    <property type="match status" value="1"/>
</dbReference>
<evidence type="ECO:0000256" key="1">
    <source>
        <dbReference type="ARBA" id="ARBA00001933"/>
    </source>
</evidence>
<name>A0A644WX78_9ZZZZ</name>
<feature type="domain" description="Orn/Lys/Arg decarboxylases family 1 pyridoxal-P attachment site" evidence="3">
    <location>
        <begin position="35"/>
        <end position="308"/>
    </location>
</feature>
<evidence type="ECO:0000259" key="3">
    <source>
        <dbReference type="Pfam" id="PF01276"/>
    </source>
</evidence>
<dbReference type="EC" id="4.1.1.19" evidence="4"/>
<dbReference type="SUPFAM" id="SSF53383">
    <property type="entry name" value="PLP-dependent transferases"/>
    <property type="match status" value="1"/>
</dbReference>
<dbReference type="InterPro" id="IPR000310">
    <property type="entry name" value="Orn/Lys/Arg_deCO2ase_major_dom"/>
</dbReference>
<reference evidence="4" key="1">
    <citation type="submission" date="2019-08" db="EMBL/GenBank/DDBJ databases">
        <authorList>
            <person name="Kucharzyk K."/>
            <person name="Murdoch R.W."/>
            <person name="Higgins S."/>
            <person name="Loffler F."/>
        </authorList>
    </citation>
    <scope>NUCLEOTIDE SEQUENCE</scope>
</reference>
<dbReference type="GO" id="GO:0008792">
    <property type="term" value="F:arginine decarboxylase activity"/>
    <property type="evidence" value="ECO:0007669"/>
    <property type="project" value="UniProtKB-EC"/>
</dbReference>
<keyword evidence="2" id="KW-0663">Pyridoxal phosphate</keyword>
<organism evidence="4">
    <name type="scientific">bioreactor metagenome</name>
    <dbReference type="NCBI Taxonomy" id="1076179"/>
    <lineage>
        <taxon>unclassified sequences</taxon>
        <taxon>metagenomes</taxon>
        <taxon>ecological metagenomes</taxon>
    </lineage>
</organism>